<feature type="compositionally biased region" description="Basic and acidic residues" evidence="4">
    <location>
        <begin position="8"/>
        <end position="19"/>
    </location>
</feature>
<dbReference type="SUPFAM" id="SSF51735">
    <property type="entry name" value="NAD(P)-binding Rossmann-fold domains"/>
    <property type="match status" value="1"/>
</dbReference>
<comment type="similarity">
    <text evidence="1">Belongs to the Gfo/Idh/MocA family.</text>
</comment>
<dbReference type="InterPro" id="IPR000683">
    <property type="entry name" value="Gfo/Idh/MocA-like_OxRdtase_N"/>
</dbReference>
<evidence type="ECO:0000259" key="5">
    <source>
        <dbReference type="Pfam" id="PF01408"/>
    </source>
</evidence>
<gene>
    <name evidence="7" type="ORF">GLX25_14075</name>
</gene>
<dbReference type="Gene3D" id="3.30.360.10">
    <property type="entry name" value="Dihydrodipicolinate Reductase, domain 2"/>
    <property type="match status" value="1"/>
</dbReference>
<organism evidence="7 8">
    <name type="scientific">Agromyces luteolus</name>
    <dbReference type="NCBI Taxonomy" id="88373"/>
    <lineage>
        <taxon>Bacteria</taxon>
        <taxon>Bacillati</taxon>
        <taxon>Actinomycetota</taxon>
        <taxon>Actinomycetes</taxon>
        <taxon>Micrococcales</taxon>
        <taxon>Microbacteriaceae</taxon>
        <taxon>Agromyces</taxon>
    </lineage>
</organism>
<evidence type="ECO:0000256" key="4">
    <source>
        <dbReference type="SAM" id="MobiDB-lite"/>
    </source>
</evidence>
<dbReference type="PANTHER" id="PTHR22604:SF105">
    <property type="entry name" value="TRANS-1,2-DIHYDROBENZENE-1,2-DIOL DEHYDROGENASE"/>
    <property type="match status" value="1"/>
</dbReference>
<dbReference type="InterPro" id="IPR050984">
    <property type="entry name" value="Gfo/Idh/MocA_domain"/>
</dbReference>
<proteinExistence type="inferred from homology"/>
<dbReference type="Pfam" id="PF01408">
    <property type="entry name" value="GFO_IDH_MocA"/>
    <property type="match status" value="1"/>
</dbReference>
<feature type="domain" description="GFO/IDH/MocA-like oxidoreductase" evidence="6">
    <location>
        <begin position="160"/>
        <end position="268"/>
    </location>
</feature>
<dbReference type="Pfam" id="PF22725">
    <property type="entry name" value="GFO_IDH_MocA_C3"/>
    <property type="match status" value="1"/>
</dbReference>
<dbReference type="PANTHER" id="PTHR22604">
    <property type="entry name" value="OXIDOREDUCTASES"/>
    <property type="match status" value="1"/>
</dbReference>
<evidence type="ECO:0000256" key="1">
    <source>
        <dbReference type="ARBA" id="ARBA00010928"/>
    </source>
</evidence>
<feature type="region of interest" description="Disordered" evidence="4">
    <location>
        <begin position="1"/>
        <end position="23"/>
    </location>
</feature>
<keyword evidence="8" id="KW-1185">Reference proteome</keyword>
<dbReference type="InterPro" id="IPR055170">
    <property type="entry name" value="GFO_IDH_MocA-like_dom"/>
</dbReference>
<name>A0A7C9HJ78_9MICO</name>
<feature type="domain" description="Gfo/Idh/MocA-like oxidoreductase N-terminal" evidence="5">
    <location>
        <begin position="28"/>
        <end position="145"/>
    </location>
</feature>
<dbReference type="GO" id="GO:0000166">
    <property type="term" value="F:nucleotide binding"/>
    <property type="evidence" value="ECO:0007669"/>
    <property type="project" value="InterPro"/>
</dbReference>
<dbReference type="GO" id="GO:0016491">
    <property type="term" value="F:oxidoreductase activity"/>
    <property type="evidence" value="ECO:0007669"/>
    <property type="project" value="UniProtKB-KW"/>
</dbReference>
<dbReference type="SUPFAM" id="SSF55347">
    <property type="entry name" value="Glyceraldehyde-3-phosphate dehydrogenase-like, C-terminal domain"/>
    <property type="match status" value="1"/>
</dbReference>
<reference evidence="7 8" key="1">
    <citation type="submission" date="2019-11" db="EMBL/GenBank/DDBJ databases">
        <title>Agromyces kandeliae sp. nov., isolated from mangrove soil.</title>
        <authorList>
            <person name="Wang R."/>
        </authorList>
    </citation>
    <scope>NUCLEOTIDE SEQUENCE [LARGE SCALE GENOMIC DNA]</scope>
    <source>
        <strain evidence="7 8">JCM 11431</strain>
    </source>
</reference>
<accession>A0A7C9HJ78</accession>
<evidence type="ECO:0000256" key="3">
    <source>
        <dbReference type="ARBA" id="ARBA00023027"/>
    </source>
</evidence>
<keyword evidence="2" id="KW-0560">Oxidoreductase</keyword>
<dbReference type="InterPro" id="IPR036291">
    <property type="entry name" value="NAD(P)-bd_dom_sf"/>
</dbReference>
<dbReference type="Gene3D" id="3.40.50.720">
    <property type="entry name" value="NAD(P)-binding Rossmann-like Domain"/>
    <property type="match status" value="1"/>
</dbReference>
<sequence length="355" mass="37660">MSFHRSRRDPSGERRRDDSMTAASAPSIRWAMLGTGMISHQFAPDLQAVFGAGSVTAAWGRDEQRTAAFAERHGIPAWSNDVAEVLRRDDVDAVYIATPIATHLSIALDAIAAGKHVLIEKPMAASAAEVAQIFDAADAAGVFAMEAMWMKFNPLHVDLIQRLEAGLAGEPRNVSATFGMPSQATGRSWTAERGDSAVLDRGIYGATLAQWVLGEPVSVEASGVTVDGTDVEARATLTFANGARADVACSAIGFLDQAATISGTLGWITIDPMFWAGTTARVHAGSREAILHSPERVEHPRDGSGFRPMLRAVADALAAGEQQVSRHDCAATLAVAQTLDEIRARVFASDRTLAG</sequence>
<evidence type="ECO:0000259" key="6">
    <source>
        <dbReference type="Pfam" id="PF22725"/>
    </source>
</evidence>
<protein>
    <submittedName>
        <fullName evidence="7">Uncharacterized protein</fullName>
    </submittedName>
</protein>
<dbReference type="Proteomes" id="UP000480122">
    <property type="component" value="Unassembled WGS sequence"/>
</dbReference>
<dbReference type="AlphaFoldDB" id="A0A7C9HJ78"/>
<evidence type="ECO:0000256" key="2">
    <source>
        <dbReference type="ARBA" id="ARBA00023002"/>
    </source>
</evidence>
<comment type="caution">
    <text evidence="7">The sequence shown here is derived from an EMBL/GenBank/DDBJ whole genome shotgun (WGS) entry which is preliminary data.</text>
</comment>
<evidence type="ECO:0000313" key="7">
    <source>
        <dbReference type="EMBL" id="MUN08241.1"/>
    </source>
</evidence>
<dbReference type="EMBL" id="WODA01000025">
    <property type="protein sequence ID" value="MUN08241.1"/>
    <property type="molecule type" value="Genomic_DNA"/>
</dbReference>
<keyword evidence="3" id="KW-0520">NAD</keyword>
<dbReference type="OrthoDB" id="9815825at2"/>
<evidence type="ECO:0000313" key="8">
    <source>
        <dbReference type="Proteomes" id="UP000480122"/>
    </source>
</evidence>